<evidence type="ECO:0000313" key="11">
    <source>
        <dbReference type="EMBL" id="EDK44599.1"/>
    </source>
</evidence>
<sequence>MTEPTIAFHLQTHQTQFKIPTELIKKNFKNIQKLIEKQKKQLTDDILKIKKNDKMPTQIKLEMIRKLIKNFELFRKKLLVLVRKDEEYRGRMIARLENIAELVSYCKSNGDSTTNGTKNGTGGGIKNSFSDQTSSQAIGEHEENKGKVTEMELDFKNADLIMWYRDQANLLIIDYLIKLNQSLTKDQNAGIVFLESLSKTNPNLKKLIDYDVLLEFNTIFLSIVKKHDLTQIVAWFSENKSQLKKNISNLEFEINYCKFLSLIELGKIDEAIKYSRESLSGYGNQENYLTLMNDTINHTKNLEKLKGLGGLLVFKSMNDFDLKSKLSGNLNGVGYANDIETGIENQSIHHQHPYYREYKRLLSNERWESLGQCFIDNFIQLYGIPKTYPLFIYLSAGLSSLKTKSCYCNYENTIFKDASLGRENVVPVGEHSNAINENTNTMNANNGSSSSDHFIHFAFNHGNMTNIHVTSEGTGAGIISQISASTIPINNDQQVLSGLSKEPTDTKLRGPDQYYKLLGKVNNCPVCTPELFHLSKNLPFAQLITSVPPEPFRLPNGNIYPFQKLLNPNDDYNSIQNDLVRQGSIKDPLTKEVFPIDHCRRVYPV</sequence>
<dbReference type="Pfam" id="PF10607">
    <property type="entry name" value="CTLH"/>
    <property type="match status" value="1"/>
</dbReference>
<dbReference type="EMBL" id="CH981526">
    <property type="protein sequence ID" value="EDK44599.1"/>
    <property type="molecule type" value="Genomic_DNA"/>
</dbReference>
<keyword evidence="5 7" id="KW-0863">Zinc-finger</keyword>
<dbReference type="KEGG" id="lel:PVL30_003622"/>
<gene>
    <name evidence="11" type="ORF">LELG_02778</name>
</gene>
<evidence type="ECO:0000256" key="7">
    <source>
        <dbReference type="PROSITE-ProRule" id="PRU01215"/>
    </source>
</evidence>
<protein>
    <submittedName>
        <fullName evidence="11">Uncharacterized protein</fullName>
    </submittedName>
</protein>
<dbReference type="PANTHER" id="PTHR12170:SF2">
    <property type="entry name" value="E3 UBIQUITIN-PROTEIN TRANSFERASE MAEA"/>
    <property type="match status" value="1"/>
</dbReference>
<organism evidence="11 12">
    <name type="scientific">Lodderomyces elongisporus (strain ATCC 11503 / CBS 2605 / JCM 1781 / NBRC 1676 / NRRL YB-4239)</name>
    <name type="common">Yeast</name>
    <name type="synonym">Saccharomyces elongisporus</name>
    <dbReference type="NCBI Taxonomy" id="379508"/>
    <lineage>
        <taxon>Eukaryota</taxon>
        <taxon>Fungi</taxon>
        <taxon>Dikarya</taxon>
        <taxon>Ascomycota</taxon>
        <taxon>Saccharomycotina</taxon>
        <taxon>Pichiomycetes</taxon>
        <taxon>Debaryomycetaceae</taxon>
        <taxon>Candida/Lodderomyces clade</taxon>
        <taxon>Lodderomyces</taxon>
    </lineage>
</organism>
<evidence type="ECO:0000313" key="12">
    <source>
        <dbReference type="Proteomes" id="UP000001996"/>
    </source>
</evidence>
<evidence type="ECO:0000256" key="8">
    <source>
        <dbReference type="SAM" id="MobiDB-lite"/>
    </source>
</evidence>
<dbReference type="GO" id="GO:0034657">
    <property type="term" value="C:GID complex"/>
    <property type="evidence" value="ECO:0007669"/>
    <property type="project" value="TreeGrafter"/>
</dbReference>
<dbReference type="InterPro" id="IPR044063">
    <property type="entry name" value="ZF_RING_GID"/>
</dbReference>
<keyword evidence="6" id="KW-0862">Zinc</keyword>
<dbReference type="InterPro" id="IPR024964">
    <property type="entry name" value="CTLH/CRA"/>
</dbReference>
<evidence type="ECO:0000259" key="10">
    <source>
        <dbReference type="PROSITE" id="PS51867"/>
    </source>
</evidence>
<evidence type="ECO:0000256" key="1">
    <source>
        <dbReference type="ARBA" id="ARBA00004496"/>
    </source>
</evidence>
<dbReference type="eggNOG" id="KOG0396">
    <property type="taxonomic scope" value="Eukaryota"/>
</dbReference>
<keyword evidence="12" id="KW-1185">Reference proteome</keyword>
<dbReference type="GO" id="GO:0061630">
    <property type="term" value="F:ubiquitin protein ligase activity"/>
    <property type="evidence" value="ECO:0007669"/>
    <property type="project" value="InterPro"/>
</dbReference>
<dbReference type="Proteomes" id="UP000001996">
    <property type="component" value="Unassembled WGS sequence"/>
</dbReference>
<keyword evidence="4" id="KW-0479">Metal-binding</keyword>
<comment type="subcellular location">
    <subcellularLocation>
        <location evidence="1">Cytoplasm</location>
    </subcellularLocation>
</comment>
<dbReference type="OrthoDB" id="1933455at2759"/>
<name>A5DZJ1_LODEL</name>
<accession>A5DZJ1</accession>
<dbReference type="GO" id="GO:0005737">
    <property type="term" value="C:cytoplasm"/>
    <property type="evidence" value="ECO:0007669"/>
    <property type="project" value="UniProtKB-SubCell"/>
</dbReference>
<feature type="domain" description="RING-Gid-type" evidence="10">
    <location>
        <begin position="524"/>
        <end position="590"/>
    </location>
</feature>
<dbReference type="STRING" id="379508.A5DZJ1"/>
<proteinExistence type="inferred from homology"/>
<evidence type="ECO:0000256" key="3">
    <source>
        <dbReference type="ARBA" id="ARBA00022490"/>
    </source>
</evidence>
<evidence type="ECO:0000259" key="9">
    <source>
        <dbReference type="PROSITE" id="PS50897"/>
    </source>
</evidence>
<feature type="domain" description="CTLH" evidence="9">
    <location>
        <begin position="224"/>
        <end position="270"/>
    </location>
</feature>
<dbReference type="GO" id="GO:0043161">
    <property type="term" value="P:proteasome-mediated ubiquitin-dependent protein catabolic process"/>
    <property type="evidence" value="ECO:0007669"/>
    <property type="project" value="InterPro"/>
</dbReference>
<dbReference type="GO" id="GO:0005634">
    <property type="term" value="C:nucleus"/>
    <property type="evidence" value="ECO:0007669"/>
    <property type="project" value="TreeGrafter"/>
</dbReference>
<evidence type="ECO:0000256" key="4">
    <source>
        <dbReference type="ARBA" id="ARBA00022723"/>
    </source>
</evidence>
<dbReference type="OMA" id="IKLEMIR"/>
<feature type="zinc finger region" description="RING-Gid-type" evidence="7">
    <location>
        <begin position="524"/>
        <end position="590"/>
    </location>
</feature>
<feature type="region of interest" description="Disordered" evidence="8">
    <location>
        <begin position="110"/>
        <end position="143"/>
    </location>
</feature>
<evidence type="ECO:0000256" key="6">
    <source>
        <dbReference type="ARBA" id="ARBA00022833"/>
    </source>
</evidence>
<evidence type="ECO:0000256" key="5">
    <source>
        <dbReference type="ARBA" id="ARBA00022771"/>
    </source>
</evidence>
<dbReference type="PANTHER" id="PTHR12170">
    <property type="entry name" value="MACROPHAGE ERYTHROBLAST ATTACHER-RELATED"/>
    <property type="match status" value="1"/>
</dbReference>
<dbReference type="PROSITE" id="PS50897">
    <property type="entry name" value="CTLH"/>
    <property type="match status" value="1"/>
</dbReference>
<evidence type="ECO:0000256" key="2">
    <source>
        <dbReference type="ARBA" id="ARBA00010615"/>
    </source>
</evidence>
<dbReference type="FunCoup" id="A5DZJ1">
    <property type="interactions" value="882"/>
</dbReference>
<dbReference type="AlphaFoldDB" id="A5DZJ1"/>
<dbReference type="GO" id="GO:0008270">
    <property type="term" value="F:zinc ion binding"/>
    <property type="evidence" value="ECO:0007669"/>
    <property type="project" value="UniProtKB-KW"/>
</dbReference>
<dbReference type="HOGENOM" id="CLU_027445_2_0_1"/>
<keyword evidence="3" id="KW-0963">Cytoplasm</keyword>
<dbReference type="InterPro" id="IPR045098">
    <property type="entry name" value="Fyv10_fam"/>
</dbReference>
<dbReference type="InterPro" id="IPR006595">
    <property type="entry name" value="CTLH_C"/>
</dbReference>
<dbReference type="GeneID" id="5233631"/>
<dbReference type="VEuPathDB" id="FungiDB:LELG_02778"/>
<dbReference type="PROSITE" id="PS51867">
    <property type="entry name" value="ZF_RING_GID"/>
    <property type="match status" value="1"/>
</dbReference>
<comment type="similarity">
    <text evidence="2">Belongs to the FYV10 family.</text>
</comment>
<reference evidence="11 12" key="1">
    <citation type="journal article" date="2009" name="Nature">
        <title>Evolution of pathogenicity and sexual reproduction in eight Candida genomes.</title>
        <authorList>
            <person name="Butler G."/>
            <person name="Rasmussen M.D."/>
            <person name="Lin M.F."/>
            <person name="Santos M.A."/>
            <person name="Sakthikumar S."/>
            <person name="Munro C.A."/>
            <person name="Rheinbay E."/>
            <person name="Grabherr M."/>
            <person name="Forche A."/>
            <person name="Reedy J.L."/>
            <person name="Agrafioti I."/>
            <person name="Arnaud M.B."/>
            <person name="Bates S."/>
            <person name="Brown A.J."/>
            <person name="Brunke S."/>
            <person name="Costanzo M.C."/>
            <person name="Fitzpatrick D.A."/>
            <person name="de Groot P.W."/>
            <person name="Harris D."/>
            <person name="Hoyer L.L."/>
            <person name="Hube B."/>
            <person name="Klis F.M."/>
            <person name="Kodira C."/>
            <person name="Lennard N."/>
            <person name="Logue M.E."/>
            <person name="Martin R."/>
            <person name="Neiman A.M."/>
            <person name="Nikolaou E."/>
            <person name="Quail M.A."/>
            <person name="Quinn J."/>
            <person name="Santos M.C."/>
            <person name="Schmitzberger F.F."/>
            <person name="Sherlock G."/>
            <person name="Shah P."/>
            <person name="Silverstein K.A."/>
            <person name="Skrzypek M.S."/>
            <person name="Soll D."/>
            <person name="Staggs R."/>
            <person name="Stansfield I."/>
            <person name="Stumpf M.P."/>
            <person name="Sudbery P.E."/>
            <person name="Srikantha T."/>
            <person name="Zeng Q."/>
            <person name="Berman J."/>
            <person name="Berriman M."/>
            <person name="Heitman J."/>
            <person name="Gow N.A."/>
            <person name="Lorenz M.C."/>
            <person name="Birren B.W."/>
            <person name="Kellis M."/>
            <person name="Cuomo C.A."/>
        </authorList>
    </citation>
    <scope>NUCLEOTIDE SEQUENCE [LARGE SCALE GENOMIC DNA]</scope>
    <source>
        <strain evidence="12">ATCC 11503 / BCRC 21390 / CBS 2605 / JCM 1781 / NBRC 1676 / NRRL YB-4239</strain>
    </source>
</reference>
<dbReference type="InParanoid" id="A5DZJ1"/>